<keyword evidence="2" id="KW-1185">Reference proteome</keyword>
<gene>
    <name evidence="1" type="ORF">KQX54_021223</name>
</gene>
<accession>A0AAV7I233</accession>
<dbReference type="AlphaFoldDB" id="A0AAV7I233"/>
<reference evidence="1 2" key="1">
    <citation type="journal article" date="2021" name="J. Hered.">
        <title>A chromosome-level genome assembly of the parasitoid wasp, Cotesia glomerata (Hymenoptera: Braconidae).</title>
        <authorList>
            <person name="Pinto B.J."/>
            <person name="Weis J.J."/>
            <person name="Gamble T."/>
            <person name="Ode P.J."/>
            <person name="Paul R."/>
            <person name="Zaspel J.M."/>
        </authorList>
    </citation>
    <scope>NUCLEOTIDE SEQUENCE [LARGE SCALE GENOMIC DNA]</scope>
    <source>
        <strain evidence="1">CgM1</strain>
    </source>
</reference>
<name>A0AAV7I233_COTGL</name>
<organism evidence="1 2">
    <name type="scientific">Cotesia glomerata</name>
    <name type="common">Lepidopteran parasitic wasp</name>
    <name type="synonym">Apanteles glomeratus</name>
    <dbReference type="NCBI Taxonomy" id="32391"/>
    <lineage>
        <taxon>Eukaryota</taxon>
        <taxon>Metazoa</taxon>
        <taxon>Ecdysozoa</taxon>
        <taxon>Arthropoda</taxon>
        <taxon>Hexapoda</taxon>
        <taxon>Insecta</taxon>
        <taxon>Pterygota</taxon>
        <taxon>Neoptera</taxon>
        <taxon>Endopterygota</taxon>
        <taxon>Hymenoptera</taxon>
        <taxon>Apocrita</taxon>
        <taxon>Ichneumonoidea</taxon>
        <taxon>Braconidae</taxon>
        <taxon>Microgastrinae</taxon>
        <taxon>Cotesia</taxon>
    </lineage>
</organism>
<dbReference type="Proteomes" id="UP000826195">
    <property type="component" value="Unassembled WGS sequence"/>
</dbReference>
<evidence type="ECO:0000313" key="2">
    <source>
        <dbReference type="Proteomes" id="UP000826195"/>
    </source>
</evidence>
<dbReference type="EMBL" id="JAHXZJ010002609">
    <property type="protein sequence ID" value="KAH0541182.1"/>
    <property type="molecule type" value="Genomic_DNA"/>
</dbReference>
<evidence type="ECO:0000313" key="1">
    <source>
        <dbReference type="EMBL" id="KAH0541182.1"/>
    </source>
</evidence>
<sequence>MCRYIFIECVLKPGARSQEEKYKIYPGDEWPLKTLEHRQATVVPYSDIYGRARFPLRRLLGHAAALNKYPGVIGSETVGRVPFFPFHPGYYSPLFLLLDGVHSTLRYSVDSPWTTRPRDPGTLARKGVLYDSGTCIGDCRTLARYGRKKESEEVNKISRL</sequence>
<comment type="caution">
    <text evidence="1">The sequence shown here is derived from an EMBL/GenBank/DDBJ whole genome shotgun (WGS) entry which is preliminary data.</text>
</comment>
<proteinExistence type="predicted"/>
<protein>
    <submittedName>
        <fullName evidence="1">Uncharacterized protein</fullName>
    </submittedName>
</protein>